<organism evidence="2">
    <name type="scientific">Oryza nivara</name>
    <name type="common">Indian wild rice</name>
    <name type="synonym">Oryza sativa f. spontanea</name>
    <dbReference type="NCBI Taxonomy" id="4536"/>
    <lineage>
        <taxon>Eukaryota</taxon>
        <taxon>Viridiplantae</taxon>
        <taxon>Streptophyta</taxon>
        <taxon>Embryophyta</taxon>
        <taxon>Tracheophyta</taxon>
        <taxon>Spermatophyta</taxon>
        <taxon>Magnoliopsida</taxon>
        <taxon>Liliopsida</taxon>
        <taxon>Poales</taxon>
        <taxon>Poaceae</taxon>
        <taxon>BOP clade</taxon>
        <taxon>Oryzoideae</taxon>
        <taxon>Oryzeae</taxon>
        <taxon>Oryzinae</taxon>
        <taxon>Oryza</taxon>
    </lineage>
</organism>
<evidence type="ECO:0000313" key="3">
    <source>
        <dbReference type="Proteomes" id="UP000006591"/>
    </source>
</evidence>
<dbReference type="EnsemblPlants" id="ONIVA02G24800.1">
    <property type="protein sequence ID" value="ONIVA02G24800.1"/>
    <property type="gene ID" value="ONIVA02G24800"/>
</dbReference>
<reference evidence="2" key="2">
    <citation type="submission" date="2018-04" db="EMBL/GenBank/DDBJ databases">
        <title>OnivRS2 (Oryza nivara Reference Sequence Version 2).</title>
        <authorList>
            <person name="Zhang J."/>
            <person name="Kudrna D."/>
            <person name="Lee S."/>
            <person name="Talag J."/>
            <person name="Rajasekar S."/>
            <person name="Welchert J."/>
            <person name="Hsing Y.-I."/>
            <person name="Wing R.A."/>
        </authorList>
    </citation>
    <scope>NUCLEOTIDE SEQUENCE [LARGE SCALE GENOMIC DNA]</scope>
    <source>
        <strain evidence="2">SL10</strain>
    </source>
</reference>
<accession>A0A0E0G925</accession>
<protein>
    <submittedName>
        <fullName evidence="2">Uncharacterized protein</fullName>
    </submittedName>
</protein>
<evidence type="ECO:0000313" key="2">
    <source>
        <dbReference type="EnsemblPlants" id="ONIVA02G24800.1"/>
    </source>
</evidence>
<dbReference type="HOGENOM" id="CLU_1848318_0_0_1"/>
<reference evidence="2" key="1">
    <citation type="submission" date="2015-04" db="UniProtKB">
        <authorList>
            <consortium name="EnsemblPlants"/>
        </authorList>
    </citation>
    <scope>IDENTIFICATION</scope>
    <source>
        <strain evidence="2">SL10</strain>
    </source>
</reference>
<sequence>MGAGTVDPTTAGSQTMDPATSDGDGGDPGGLRRAQELVVDPAAAGPQAAYPAAGRARTADWVARGPRSSGGDLAFPSPPDDGGRGGDDDGDGCRSGGKMVRDRRRPPSPPGSPPSCHREVATVASVVAIATRSPAMTTC</sequence>
<name>A0A0E0G925_ORYNI</name>
<feature type="region of interest" description="Disordered" evidence="1">
    <location>
        <begin position="1"/>
        <end position="119"/>
    </location>
</feature>
<evidence type="ECO:0000256" key="1">
    <source>
        <dbReference type="SAM" id="MobiDB-lite"/>
    </source>
</evidence>
<keyword evidence="3" id="KW-1185">Reference proteome</keyword>
<proteinExistence type="predicted"/>
<dbReference type="Proteomes" id="UP000006591">
    <property type="component" value="Chromosome 2"/>
</dbReference>
<dbReference type="Gramene" id="ONIVA02G24800.1">
    <property type="protein sequence ID" value="ONIVA02G24800.1"/>
    <property type="gene ID" value="ONIVA02G24800"/>
</dbReference>
<feature type="compositionally biased region" description="Polar residues" evidence="1">
    <location>
        <begin position="7"/>
        <end position="18"/>
    </location>
</feature>
<dbReference type="AlphaFoldDB" id="A0A0E0G925"/>
<feature type="compositionally biased region" description="Low complexity" evidence="1">
    <location>
        <begin position="41"/>
        <end position="56"/>
    </location>
</feature>